<gene>
    <name evidence="1" type="ORF">AA12717_0568</name>
</gene>
<proteinExistence type="predicted"/>
<evidence type="ECO:0000313" key="1">
    <source>
        <dbReference type="EMBL" id="GBQ20417.1"/>
    </source>
</evidence>
<reference evidence="1" key="1">
    <citation type="submission" date="2013-04" db="EMBL/GenBank/DDBJ databases">
        <title>The genome sequencing project of 58 acetic acid bacteria.</title>
        <authorList>
            <person name="Okamoto-Kainuma A."/>
            <person name="Ishikawa M."/>
            <person name="Umino S."/>
            <person name="Koizumi Y."/>
            <person name="Shiwa Y."/>
            <person name="Yoshikawa H."/>
            <person name="Matsutani M."/>
            <person name="Matsushita K."/>
        </authorList>
    </citation>
    <scope>NUCLEOTIDE SEQUENCE</scope>
    <source>
        <strain evidence="1">DSM 12717</strain>
    </source>
</reference>
<protein>
    <submittedName>
        <fullName evidence="1">Uncharacterized protein</fullName>
    </submittedName>
</protein>
<dbReference type="Proteomes" id="UP001060895">
    <property type="component" value="Unassembled WGS sequence"/>
</dbReference>
<dbReference type="EMBL" id="BAQP01000017">
    <property type="protein sequence ID" value="GBQ20417.1"/>
    <property type="molecule type" value="Genomic_DNA"/>
</dbReference>
<evidence type="ECO:0000313" key="2">
    <source>
        <dbReference type="Proteomes" id="UP001060895"/>
    </source>
</evidence>
<comment type="caution">
    <text evidence="1">The sequence shown here is derived from an EMBL/GenBank/DDBJ whole genome shotgun (WGS) entry which is preliminary data.</text>
</comment>
<organism evidence="1 2">
    <name type="scientific">Gluconacetobacter sacchari DSM 12717</name>
    <dbReference type="NCBI Taxonomy" id="1307940"/>
    <lineage>
        <taxon>Bacteria</taxon>
        <taxon>Pseudomonadati</taxon>
        <taxon>Pseudomonadota</taxon>
        <taxon>Alphaproteobacteria</taxon>
        <taxon>Acetobacterales</taxon>
        <taxon>Acetobacteraceae</taxon>
        <taxon>Gluconacetobacter</taxon>
    </lineage>
</organism>
<keyword evidence="2" id="KW-1185">Reference proteome</keyword>
<name>A0ABQ0P339_9PROT</name>
<sequence>MCGHNIRHDGLDIRVRPSPVAVLSVGHGARIIRPDRPVVLYIYVRQFSAAEWVVGAEGRLSIYAARLPGPTGQLPDRAE</sequence>
<accession>A0ABQ0P339</accession>